<dbReference type="CDD" id="cd18793">
    <property type="entry name" value="SF2_C_SNF"/>
    <property type="match status" value="1"/>
</dbReference>
<feature type="compositionally biased region" description="Polar residues" evidence="4">
    <location>
        <begin position="1234"/>
        <end position="1253"/>
    </location>
</feature>
<organism evidence="6 7">
    <name type="scientific">Stachybotrys chartarum (strain CBS 109288 / IBT 7711)</name>
    <name type="common">Toxic black mold</name>
    <name type="synonym">Stilbospora chartarum</name>
    <dbReference type="NCBI Taxonomy" id="1280523"/>
    <lineage>
        <taxon>Eukaryota</taxon>
        <taxon>Fungi</taxon>
        <taxon>Dikarya</taxon>
        <taxon>Ascomycota</taxon>
        <taxon>Pezizomycotina</taxon>
        <taxon>Sordariomycetes</taxon>
        <taxon>Hypocreomycetidae</taxon>
        <taxon>Hypocreales</taxon>
        <taxon>Stachybotryaceae</taxon>
        <taxon>Stachybotrys</taxon>
    </lineage>
</organism>
<feature type="region of interest" description="Disordered" evidence="4">
    <location>
        <begin position="1234"/>
        <end position="1278"/>
    </location>
</feature>
<dbReference type="GO" id="GO:0008094">
    <property type="term" value="F:ATP-dependent activity, acting on DNA"/>
    <property type="evidence" value="ECO:0007669"/>
    <property type="project" value="TreeGrafter"/>
</dbReference>
<dbReference type="Gene3D" id="3.40.50.300">
    <property type="entry name" value="P-loop containing nucleotide triphosphate hydrolases"/>
    <property type="match status" value="1"/>
</dbReference>
<dbReference type="GO" id="GO:0006281">
    <property type="term" value="P:DNA repair"/>
    <property type="evidence" value="ECO:0007669"/>
    <property type="project" value="TreeGrafter"/>
</dbReference>
<dbReference type="InterPro" id="IPR001650">
    <property type="entry name" value="Helicase_C-like"/>
</dbReference>
<evidence type="ECO:0000256" key="3">
    <source>
        <dbReference type="ARBA" id="ARBA00022840"/>
    </source>
</evidence>
<dbReference type="SUPFAM" id="SSF52540">
    <property type="entry name" value="P-loop containing nucleoside triphosphate hydrolases"/>
    <property type="match status" value="2"/>
</dbReference>
<keyword evidence="2" id="KW-0378">Hydrolase</keyword>
<dbReference type="EMBL" id="KL647655">
    <property type="protein sequence ID" value="KEY74124.1"/>
    <property type="molecule type" value="Genomic_DNA"/>
</dbReference>
<reference evidence="6 7" key="1">
    <citation type="journal article" date="2014" name="BMC Genomics">
        <title>Comparative genome sequencing reveals chemotype-specific gene clusters in the toxigenic black mold Stachybotrys.</title>
        <authorList>
            <person name="Semeiks J."/>
            <person name="Borek D."/>
            <person name="Otwinowski Z."/>
            <person name="Grishin N.V."/>
        </authorList>
    </citation>
    <scope>NUCLEOTIDE SEQUENCE [LARGE SCALE GENOMIC DNA]</scope>
    <source>
        <strain evidence="7">CBS 109288 / IBT 7711</strain>
    </source>
</reference>
<dbReference type="SMART" id="SM00487">
    <property type="entry name" value="DEXDc"/>
    <property type="match status" value="1"/>
</dbReference>
<gene>
    <name evidence="6" type="ORF">S7711_05374</name>
</gene>
<dbReference type="PANTHER" id="PTHR45626:SF51">
    <property type="entry name" value="SNF2-RELATED DOMAIN-CONTAINING PROTEIN"/>
    <property type="match status" value="1"/>
</dbReference>
<dbReference type="OrthoDB" id="2801544at2759"/>
<evidence type="ECO:0000256" key="1">
    <source>
        <dbReference type="ARBA" id="ARBA00022741"/>
    </source>
</evidence>
<evidence type="ECO:0000259" key="5">
    <source>
        <dbReference type="PROSITE" id="PS51194"/>
    </source>
</evidence>
<feature type="compositionally biased region" description="Basic residues" evidence="4">
    <location>
        <begin position="1553"/>
        <end position="1562"/>
    </location>
</feature>
<dbReference type="InterPro" id="IPR038718">
    <property type="entry name" value="SNF2-like_sf"/>
</dbReference>
<dbReference type="InterPro" id="IPR027417">
    <property type="entry name" value="P-loop_NTPase"/>
</dbReference>
<dbReference type="InterPro" id="IPR019193">
    <property type="entry name" value="UBQ-conj_enz_E2-bd_prot"/>
</dbReference>
<dbReference type="GO" id="GO:0016787">
    <property type="term" value="F:hydrolase activity"/>
    <property type="evidence" value="ECO:0007669"/>
    <property type="project" value="UniProtKB-KW"/>
</dbReference>
<accession>A0A084B995</accession>
<evidence type="ECO:0000313" key="7">
    <source>
        <dbReference type="Proteomes" id="UP000028045"/>
    </source>
</evidence>
<dbReference type="Pfam" id="PF00176">
    <property type="entry name" value="SNF2-rel_dom"/>
    <property type="match status" value="1"/>
</dbReference>
<sequence length="1570" mass="173215">MRSTAHQLSQEGIAIYAELLPHIRQVSVAATLPSAADSSTTVKITENGHFLLLSHQGKTSRLRLPASVNDIVAVPAPKPGSLDLTWRLPLARSQTQGSPSTLRNRELPWSALDIKNGSSVSCRCCGHVLVRKDCIEAWKDLPSEGWAEMMEFWHCHKPHDHEHKIDEEAVAKKGYAAGNRITYSSGTGFVGLSSFNFAETDCRGLVFSNTSFEASQDNASQEENSHRPIRAFCEQCKAEVGLLKPHAASVTLFKWQITCETKKPHQAPSSLDCLASVVMAAISRSGSAKSVIVPSKIHDSRSTEHEPEALYLWVLNTDVKYSSSAIDSTRAAMKVLYRVIGTEEANKMVESINSDVQDLDFPGIAIDTAIERLKESNLLLPSRDRALKEWEQAPFSTSIECRGGAPIGRSSRLSAGNWYPTPRTMSIREAQYVPAGCLGLHKADGHLGDEFWSLEDLRAWHSLRNYDHDVFPDTTAHTSSSHRNLQPSLQSALLKEPALRHCSSLLKALWARLEVRIHGTDDRLAIVRVYLLPDDIHRRAVDRSDSKLQRARKHVVQALDYSSEAWNGTCSSLTPGNYLLHGPQEATNDDETSLLELFNSIPSPNPDCDLVKDPYHNDAMYDILEGTVPGLLSTLHPYQKRSAALMLQKEAQPGKTLDPRLLGLRGLTGCPWYLDPATGSVLLEPRYYDGVAGGILAEEMGAGKTIICLAVILASRCLPSRPPAVYHADDAPTRPRVVSLTDMAASAATRKGLPWRLWTDSLHKQGMEADKFIKIFERNTGYYEVPAPKPYHGGRHATRHVPPPAPSKKVYLSAASIIVVPNNLIAQWRQEIEKHTTGLKVLVFTKNNDIPAAEGLQGYDIILFAQSRFETIANQPGGVGDTPLGQIHFQRCIIDEGHKLGNSRIGSKSNLLLGLDALQISARWIVTGTPSRGLFGVDGSKLNESSTDFSNEEKNMNDTSLAIEKDDLKRIGAIAALYLKARPWANTTMETGDTTADWTTYLMLPKHNPKSHGRWDCLRSTLNSLIIRHQLTEVGDLLPPVDEKVVLLDGSYQDVLSQNIFSMMIIFNSVQSQRTDKDYFFHHSQRKSLLQVVQNLKQSSFFGGSFFASEVIATSVKTAETFLEEGKIPITSEDEALLRAAIQLGHLAVQNKLRNLSNQYHEMPLTVTGFPGGAGQSWSLDDSANDVVCTSSTMLLALQKLIYKAVAEPEKMNSLLNGGLIQEGLAERASILSSHNPASNSEASGNRSQTLAGNTKLGEDTPKKARSHGVNRVAPKRNLSADSFSGPLELTEITSTVSAKLSYLIDSIVKYQAEEKIIVFYENDNVAWYLAGMLDVLQIQHLIYAKGLTAERRAQYVNTFHHKDGFRVLLMDISQAAFGLDMREASRIYFINPVLNPQVEAQAIGRVRRISQQKPVSVETLVLRGSIDEVILERKKHMTQAEHRQAKSLLDVRPIYNWIKNAKIADMPAGQEEMQSQMAPLKARQKVFGRGFGRTLDPDDGLLLEELSLKNGQTANIKATATLNGIKRAHDAGPGAGEDSSNQEMVTDSLKHVANHPARRVRFTAGPGED</sequence>
<feature type="domain" description="Helicase C-terminal" evidence="5">
    <location>
        <begin position="1303"/>
        <end position="1463"/>
    </location>
</feature>
<dbReference type="Pfam" id="PF09814">
    <property type="entry name" value="HECT_2"/>
    <property type="match status" value="1"/>
</dbReference>
<dbReference type="PROSITE" id="PS51194">
    <property type="entry name" value="HELICASE_CTER"/>
    <property type="match status" value="1"/>
</dbReference>
<proteinExistence type="predicted"/>
<dbReference type="InterPro" id="IPR050628">
    <property type="entry name" value="SNF2_RAD54_helicase_TF"/>
</dbReference>
<evidence type="ECO:0000256" key="4">
    <source>
        <dbReference type="SAM" id="MobiDB-lite"/>
    </source>
</evidence>
<name>A0A084B995_STACB</name>
<dbReference type="Gene3D" id="3.40.50.10810">
    <property type="entry name" value="Tandem AAA-ATPase domain"/>
    <property type="match status" value="1"/>
</dbReference>
<feature type="region of interest" description="Disordered" evidence="4">
    <location>
        <begin position="1529"/>
        <end position="1570"/>
    </location>
</feature>
<protein>
    <recommendedName>
        <fullName evidence="5">Helicase C-terminal domain-containing protein</fullName>
    </recommendedName>
</protein>
<dbReference type="Proteomes" id="UP000028045">
    <property type="component" value="Unassembled WGS sequence"/>
</dbReference>
<dbReference type="HOGENOM" id="CLU_003233_1_0_1"/>
<dbReference type="Pfam" id="PF00271">
    <property type="entry name" value="Helicase_C"/>
    <property type="match status" value="1"/>
</dbReference>
<keyword evidence="7" id="KW-1185">Reference proteome</keyword>
<keyword evidence="3" id="KW-0067">ATP-binding</keyword>
<dbReference type="InterPro" id="IPR014001">
    <property type="entry name" value="Helicase_ATP-bd"/>
</dbReference>
<dbReference type="GO" id="GO:0005634">
    <property type="term" value="C:nucleus"/>
    <property type="evidence" value="ECO:0007669"/>
    <property type="project" value="TreeGrafter"/>
</dbReference>
<dbReference type="InterPro" id="IPR000330">
    <property type="entry name" value="SNF2_N"/>
</dbReference>
<evidence type="ECO:0000256" key="2">
    <source>
        <dbReference type="ARBA" id="ARBA00022801"/>
    </source>
</evidence>
<dbReference type="InterPro" id="IPR049730">
    <property type="entry name" value="SNF2/RAD54-like_C"/>
</dbReference>
<dbReference type="GO" id="GO:0005524">
    <property type="term" value="F:ATP binding"/>
    <property type="evidence" value="ECO:0007669"/>
    <property type="project" value="UniProtKB-KW"/>
</dbReference>
<keyword evidence="1" id="KW-0547">Nucleotide-binding</keyword>
<dbReference type="PANTHER" id="PTHR45626">
    <property type="entry name" value="TRANSCRIPTION TERMINATION FACTOR 2-RELATED"/>
    <property type="match status" value="1"/>
</dbReference>
<evidence type="ECO:0000313" key="6">
    <source>
        <dbReference type="EMBL" id="KEY74124.1"/>
    </source>
</evidence>